<dbReference type="PANTHER" id="PTHR48125:SF10">
    <property type="entry name" value="OS12G0136300 PROTEIN"/>
    <property type="match status" value="1"/>
</dbReference>
<name>A0ABN9VJD6_9DINO</name>
<dbReference type="EMBL" id="CAUYUJ010017268">
    <property type="protein sequence ID" value="CAK0873307.1"/>
    <property type="molecule type" value="Genomic_DNA"/>
</dbReference>
<comment type="caution">
    <text evidence="2">The sequence shown here is derived from an EMBL/GenBank/DDBJ whole genome shotgun (WGS) entry which is preliminary data.</text>
</comment>
<sequence>MGPKQRPTSCSLEAHMLRKCQYGRRCQCSFWGCIDSYLEGPAAHQPATDATEYECSFTLEAIEFLGEDFLLSMGSVEKELSEAIEPFDANPPSPTSSIGQEAFDQGSLKADAPCTGYRPRGGDRRSTTCHGPPSGWEDPLYGGGGKSGSRTTQRVRAEKLRAQDPLQRAQSVAAVAAEPQRAPTGPRQGEGAPPAGPRAEARPPTATSTKPRRERRRRGDSPSISGLRPLTATVDSGQEVTQTQVISEPQEVISTITSGAPPSALEPSPKGPIAILAATRAEYEQCEREREAFGNRQNITYVVLDINGSDSVLLEGQRGSRSSAKASITYLSDSAPKRAGLHSSMKDDELVATTKLKMVNFRITISTEFADETLFHVASAEPQTTPALVLGDDLAERALRARGAIAYEAEVARIAPTTEANADSFGKADAIKRHVRSAPANLITARDLTTWATERGFQNVTGAARAGARAWTLYGGTPAGAVATAHASASGAIVSRAFSKNGASAKAARQDAPMGAAAAAAAVPEDTDAAWARMAGTAPHEAELAAKHAKGENGKPAQALAALAPSKSTPKTGDFKPGGLLQANIRLAAQAQALKKLFKATEEDADKIGTTGTPAYSLAARLVAKATNCDIHAWSRTPGVEKRALYGREQGAKPRLKEIWPKLDDLNNKWLQPKPEHTETVEYRQTFEGWPRLDPEAMSTLGPPAPSSAAAATRAPKRRPAAALSQGARSTLGLDTGAPDDAEATAARVKGCGQWTPPAPPPHLSRSQASAWRHHKATVHWRECQGAPPPKLKDQPAAISRSAIQAPGPGPPSARPAAPSHSKPTWTEDWKAALPASVQPSVRSPDENTVSSHVPKSGGIQHRFTCSMRTKTTNLIQFRNDPCRARPATMTRLTTPTAMREEEAAIKVHEAERKSGKRFLKTHGERRKELYKERHSDPAQREIKRKNDRIRRERHHSDPVIRQRVARQKHASRLRREAAEAKKRPAAACRRRPPAVDPLYGGGDKTGETELQVATLHVTSLRADRLEEMLVFPALLPRCLTGDLNWHPSYENALPEHAFLRPATKPTTVAETSPTRAMGTSMELKLKDVSFLPLIPHHGLVVFPTKIASPNVQVTSTRRTTRFKLDSGTILLPSDVEELQSEINAPPPVCEAAAPLPERWSRWHARAEGTLTAAAERGWPLRDGAAERGKGPLPTSRKVATTPAARPSEPMELIRLKRLGRRMAHQLRDHACELLSGPILDQHVDNALRGRLTAGPRGRPTHAEAHAQVSKAVSAIQRDLMKERRTEWWRLFQHYYPETWRAATAEVHGPSECPSFNATDMAEEWKKVRDWCPSCANFRAAVRKANGSAGYDGWHSSELKLISEHFEFLLFDLYMMWRDTCEALLVERPSLELQHLIFAWRVVGVPKKDPTQSRPIGVGSVLLQAWLTACEPSLPTPQDADFACKAGSTVVHACCLWLHACQHGQCDGLPWDINGTKFLFMDDRWKRGDKQQIEHIGILAVPDDPYAKITPAAGWDKLRKCLAAIRRLPGGSESQATAVRAYAKCTWWCRGRIKASNIDLHPVYSAVLVAIDRIAYWEIQWSDFLEVNFMALFEAIGFEFLQYDPGRGVQFRRPVDEPDALVRRLRGRRHICWSDEKKVPHLIRQVCRARALANTRAERNDAEGVDQIDLEASSAKVWAIFRGSLTLED</sequence>
<feature type="compositionally biased region" description="Basic residues" evidence="1">
    <location>
        <begin position="943"/>
        <end position="954"/>
    </location>
</feature>
<dbReference type="Proteomes" id="UP001189429">
    <property type="component" value="Unassembled WGS sequence"/>
</dbReference>
<feature type="region of interest" description="Disordered" evidence="1">
    <location>
        <begin position="85"/>
        <end position="238"/>
    </location>
</feature>
<feature type="region of interest" description="Disordered" evidence="1">
    <location>
        <begin position="693"/>
        <end position="739"/>
    </location>
</feature>
<evidence type="ECO:0000256" key="1">
    <source>
        <dbReference type="SAM" id="MobiDB-lite"/>
    </source>
</evidence>
<dbReference type="PANTHER" id="PTHR48125">
    <property type="entry name" value="LP07818P1"/>
    <property type="match status" value="1"/>
</dbReference>
<accession>A0ABN9VJD6</accession>
<evidence type="ECO:0000313" key="2">
    <source>
        <dbReference type="EMBL" id="CAK0873307.1"/>
    </source>
</evidence>
<evidence type="ECO:0000313" key="3">
    <source>
        <dbReference type="Proteomes" id="UP001189429"/>
    </source>
</evidence>
<proteinExistence type="predicted"/>
<feature type="region of interest" description="Disordered" evidence="1">
    <location>
        <begin position="933"/>
        <end position="956"/>
    </location>
</feature>
<feature type="region of interest" description="Disordered" evidence="1">
    <location>
        <begin position="751"/>
        <end position="825"/>
    </location>
</feature>
<reference evidence="2" key="1">
    <citation type="submission" date="2023-10" db="EMBL/GenBank/DDBJ databases">
        <authorList>
            <person name="Chen Y."/>
            <person name="Shah S."/>
            <person name="Dougan E. K."/>
            <person name="Thang M."/>
            <person name="Chan C."/>
        </authorList>
    </citation>
    <scope>NUCLEOTIDE SEQUENCE [LARGE SCALE GENOMIC DNA]</scope>
</reference>
<gene>
    <name evidence="2" type="ORF">PCOR1329_LOCUS58561</name>
</gene>
<feature type="region of interest" description="Disordered" evidence="1">
    <location>
        <begin position="1182"/>
        <end position="1207"/>
    </location>
</feature>
<keyword evidence="3" id="KW-1185">Reference proteome</keyword>
<feature type="compositionally biased region" description="Basic and acidic residues" evidence="1">
    <location>
        <begin position="933"/>
        <end position="942"/>
    </location>
</feature>
<protein>
    <submittedName>
        <fullName evidence="2">Uncharacterized protein</fullName>
    </submittedName>
</protein>
<organism evidence="2 3">
    <name type="scientific">Prorocentrum cordatum</name>
    <dbReference type="NCBI Taxonomy" id="2364126"/>
    <lineage>
        <taxon>Eukaryota</taxon>
        <taxon>Sar</taxon>
        <taxon>Alveolata</taxon>
        <taxon>Dinophyceae</taxon>
        <taxon>Prorocentrales</taxon>
        <taxon>Prorocentraceae</taxon>
        <taxon>Prorocentrum</taxon>
    </lineage>
</organism>
<feature type="region of interest" description="Disordered" evidence="1">
    <location>
        <begin position="978"/>
        <end position="1004"/>
    </location>
</feature>